<evidence type="ECO:0000256" key="3">
    <source>
        <dbReference type="RuleBase" id="RU362026"/>
    </source>
</evidence>
<proteinExistence type="inferred from homology"/>
<sequence length="461" mass="50955">MTDATEWVNDIHRGDARELLYEMPESSVHAVTTSPPYYGLRDYGEDDQIGLEESLSQYVEELVTVGEGIRHVLRPDGSWWLNLGDSFAGSGRGRWDGEDEAQKETYTPDSDDLPGRTSGLSRKSKMLVPHRVAIALQDAGWVVRADCVWAKPNGMPHPVKDRLRETKEFVFHLTPQPDYWFDLDAVREPHAEESLERAGRGYNGVKTRETDHHPGRSTDSRAHNFDNPVHENGKNPGDVFDIPVSSFPEAHFAVYPEELVETPIKATVPPTTCAECGTAYERMTRDVPVWEVDRSTIERPQLARALDRADDAGLTPDHFEAIRAVGFNDAGYSDATGSGFDAVDEETAELAREAKDVLGGYFREFCGAATETTGWEQACECDTDETAPGVVLDPFAGAGTTAVVAKRLGRRFIGVELNPEYVAMAQRRVGIDVDEPERLLGDDETHLAAWTDGGSRGSTDE</sequence>
<feature type="region of interest" description="Disordered" evidence="4">
    <location>
        <begin position="204"/>
        <end position="234"/>
    </location>
</feature>
<dbReference type="EC" id="2.1.1.113" evidence="3"/>
<dbReference type="InterPro" id="IPR002941">
    <property type="entry name" value="DNA_methylase_N4/N6"/>
</dbReference>
<dbReference type="GeneID" id="81125231"/>
<dbReference type="AlphaFoldDB" id="A0ABD5WAN5"/>
<feature type="compositionally biased region" description="Basic and acidic residues" evidence="4">
    <location>
        <begin position="206"/>
        <end position="233"/>
    </location>
</feature>
<dbReference type="Pfam" id="PF01555">
    <property type="entry name" value="N6_N4_Mtase"/>
    <property type="match status" value="2"/>
</dbReference>
<dbReference type="RefSeq" id="WP_284030398.1">
    <property type="nucleotide sequence ID" value="NZ_CP126154.1"/>
</dbReference>
<keyword evidence="3" id="KW-0680">Restriction system</keyword>
<dbReference type="CDD" id="cd02440">
    <property type="entry name" value="AdoMet_MTases"/>
    <property type="match status" value="1"/>
</dbReference>
<comment type="similarity">
    <text evidence="3">Belongs to the N(4)/N(6)-methyltransferase family.</text>
</comment>
<dbReference type="PRINTS" id="PR00508">
    <property type="entry name" value="S21N4MTFRASE"/>
</dbReference>
<keyword evidence="3" id="KW-0949">S-adenosyl-L-methionine</keyword>
<keyword evidence="2" id="KW-0808">Transferase</keyword>
<feature type="region of interest" description="Disordered" evidence="4">
    <location>
        <begin position="442"/>
        <end position="461"/>
    </location>
</feature>
<name>A0ABD5WAN5_9EURY</name>
<dbReference type="Gene3D" id="3.40.50.150">
    <property type="entry name" value="Vaccinia Virus protein VP39"/>
    <property type="match status" value="2"/>
</dbReference>
<dbReference type="InterPro" id="IPR029063">
    <property type="entry name" value="SAM-dependent_MTases_sf"/>
</dbReference>
<evidence type="ECO:0000313" key="6">
    <source>
        <dbReference type="EMBL" id="MFC7069480.1"/>
    </source>
</evidence>
<comment type="caution">
    <text evidence="6">The sequence shown here is derived from an EMBL/GenBank/DDBJ whole genome shotgun (WGS) entry which is preliminary data.</text>
</comment>
<evidence type="ECO:0000256" key="4">
    <source>
        <dbReference type="SAM" id="MobiDB-lite"/>
    </source>
</evidence>
<comment type="catalytic activity">
    <reaction evidence="3">
        <text>a 2'-deoxycytidine in DNA + S-adenosyl-L-methionine = an N(4)-methyl-2'-deoxycytidine in DNA + S-adenosyl-L-homocysteine + H(+)</text>
        <dbReference type="Rhea" id="RHEA:16857"/>
        <dbReference type="Rhea" id="RHEA-COMP:11369"/>
        <dbReference type="Rhea" id="RHEA-COMP:13674"/>
        <dbReference type="ChEBI" id="CHEBI:15378"/>
        <dbReference type="ChEBI" id="CHEBI:57856"/>
        <dbReference type="ChEBI" id="CHEBI:59789"/>
        <dbReference type="ChEBI" id="CHEBI:85452"/>
        <dbReference type="ChEBI" id="CHEBI:137933"/>
        <dbReference type="EC" id="2.1.1.113"/>
    </reaction>
</comment>
<dbReference type="GO" id="GO:0032259">
    <property type="term" value="P:methylation"/>
    <property type="evidence" value="ECO:0007669"/>
    <property type="project" value="UniProtKB-KW"/>
</dbReference>
<keyword evidence="7" id="KW-1185">Reference proteome</keyword>
<dbReference type="EMBL" id="JBHTAH010000005">
    <property type="protein sequence ID" value="MFC7069480.1"/>
    <property type="molecule type" value="Genomic_DNA"/>
</dbReference>
<feature type="compositionally biased region" description="Basic and acidic residues" evidence="4">
    <location>
        <begin position="93"/>
        <end position="103"/>
    </location>
</feature>
<dbReference type="SUPFAM" id="SSF53335">
    <property type="entry name" value="S-adenosyl-L-methionine-dependent methyltransferases"/>
    <property type="match status" value="2"/>
</dbReference>
<dbReference type="GO" id="GO:0009307">
    <property type="term" value="P:DNA restriction-modification system"/>
    <property type="evidence" value="ECO:0007669"/>
    <property type="project" value="UniProtKB-KW"/>
</dbReference>
<evidence type="ECO:0000259" key="5">
    <source>
        <dbReference type="Pfam" id="PF01555"/>
    </source>
</evidence>
<accession>A0ABD5WAN5</accession>
<protein>
    <recommendedName>
        <fullName evidence="3">Type II methyltransferase</fullName>
        <ecNumber evidence="3">2.1.1.113</ecNumber>
    </recommendedName>
    <alternativeName>
        <fullName evidence="3">N-4 cytosine-specific methyltransferase</fullName>
    </alternativeName>
</protein>
<feature type="region of interest" description="Disordered" evidence="4">
    <location>
        <begin position="91"/>
        <end position="121"/>
    </location>
</feature>
<feature type="domain" description="DNA methylase N-4/N-6" evidence="5">
    <location>
        <begin position="389"/>
        <end position="426"/>
    </location>
</feature>
<dbReference type="InterPro" id="IPR001091">
    <property type="entry name" value="RM_Methyltransferase"/>
</dbReference>
<evidence type="ECO:0000313" key="7">
    <source>
        <dbReference type="Proteomes" id="UP001596461"/>
    </source>
</evidence>
<dbReference type="GO" id="GO:0015667">
    <property type="term" value="F:site-specific DNA-methyltransferase (cytosine-N4-specific) activity"/>
    <property type="evidence" value="ECO:0007669"/>
    <property type="project" value="UniProtKB-EC"/>
</dbReference>
<feature type="domain" description="DNA methylase N-4/N-6" evidence="5">
    <location>
        <begin position="28"/>
        <end position="270"/>
    </location>
</feature>
<evidence type="ECO:0000256" key="1">
    <source>
        <dbReference type="ARBA" id="ARBA00022603"/>
    </source>
</evidence>
<reference evidence="6 7" key="1">
    <citation type="journal article" date="2019" name="Int. J. Syst. Evol. Microbiol.">
        <title>The Global Catalogue of Microorganisms (GCM) 10K type strain sequencing project: providing services to taxonomists for standard genome sequencing and annotation.</title>
        <authorList>
            <consortium name="The Broad Institute Genomics Platform"/>
            <consortium name="The Broad Institute Genome Sequencing Center for Infectious Disease"/>
            <person name="Wu L."/>
            <person name="Ma J."/>
        </authorList>
    </citation>
    <scope>NUCLEOTIDE SEQUENCE [LARGE SCALE GENOMIC DNA]</scope>
    <source>
        <strain evidence="6 7">DT31</strain>
    </source>
</reference>
<organism evidence="6 7">
    <name type="scientific">Halobaculum lipolyticum</name>
    <dbReference type="NCBI Taxonomy" id="3032001"/>
    <lineage>
        <taxon>Archaea</taxon>
        <taxon>Methanobacteriati</taxon>
        <taxon>Methanobacteriota</taxon>
        <taxon>Stenosarchaea group</taxon>
        <taxon>Halobacteria</taxon>
        <taxon>Halobacteriales</taxon>
        <taxon>Haloferacaceae</taxon>
        <taxon>Halobaculum</taxon>
    </lineage>
</organism>
<keyword evidence="1 3" id="KW-0489">Methyltransferase</keyword>
<evidence type="ECO:0000256" key="2">
    <source>
        <dbReference type="ARBA" id="ARBA00022679"/>
    </source>
</evidence>
<gene>
    <name evidence="6" type="ORF">ACFQL9_07500</name>
</gene>
<dbReference type="Proteomes" id="UP001596461">
    <property type="component" value="Unassembled WGS sequence"/>
</dbReference>